<sequence>MQSTKALGSMEAPLNTRPFRSFQIRQTPRMTIESNPFRRGLGTCFLL</sequence>
<dbReference type="EMBL" id="GBRH01169399">
    <property type="protein sequence ID" value="JAE28497.1"/>
    <property type="molecule type" value="Transcribed_RNA"/>
</dbReference>
<protein>
    <submittedName>
        <fullName evidence="1">Uncharacterized protein</fullName>
    </submittedName>
</protein>
<proteinExistence type="predicted"/>
<dbReference type="AlphaFoldDB" id="A0A0A9GVC7"/>
<accession>A0A0A9GVC7</accession>
<evidence type="ECO:0000313" key="1">
    <source>
        <dbReference type="EMBL" id="JAE28497.1"/>
    </source>
</evidence>
<reference evidence="1" key="2">
    <citation type="journal article" date="2015" name="Data Brief">
        <title>Shoot transcriptome of the giant reed, Arundo donax.</title>
        <authorList>
            <person name="Barrero R.A."/>
            <person name="Guerrero F.D."/>
            <person name="Moolhuijzen P."/>
            <person name="Goolsby J.A."/>
            <person name="Tidwell J."/>
            <person name="Bellgard S.E."/>
            <person name="Bellgard M.I."/>
        </authorList>
    </citation>
    <scope>NUCLEOTIDE SEQUENCE</scope>
    <source>
        <tissue evidence="1">Shoot tissue taken approximately 20 cm above the soil surface</tissue>
    </source>
</reference>
<organism evidence="1">
    <name type="scientific">Arundo donax</name>
    <name type="common">Giant reed</name>
    <name type="synonym">Donax arundinaceus</name>
    <dbReference type="NCBI Taxonomy" id="35708"/>
    <lineage>
        <taxon>Eukaryota</taxon>
        <taxon>Viridiplantae</taxon>
        <taxon>Streptophyta</taxon>
        <taxon>Embryophyta</taxon>
        <taxon>Tracheophyta</taxon>
        <taxon>Spermatophyta</taxon>
        <taxon>Magnoliopsida</taxon>
        <taxon>Liliopsida</taxon>
        <taxon>Poales</taxon>
        <taxon>Poaceae</taxon>
        <taxon>PACMAD clade</taxon>
        <taxon>Arundinoideae</taxon>
        <taxon>Arundineae</taxon>
        <taxon>Arundo</taxon>
    </lineage>
</organism>
<name>A0A0A9GVC7_ARUDO</name>
<reference evidence="1" key="1">
    <citation type="submission" date="2014-09" db="EMBL/GenBank/DDBJ databases">
        <authorList>
            <person name="Magalhaes I.L.F."/>
            <person name="Oliveira U."/>
            <person name="Santos F.R."/>
            <person name="Vidigal T.H.D.A."/>
            <person name="Brescovit A.D."/>
            <person name="Santos A.J."/>
        </authorList>
    </citation>
    <scope>NUCLEOTIDE SEQUENCE</scope>
    <source>
        <tissue evidence="1">Shoot tissue taken approximately 20 cm above the soil surface</tissue>
    </source>
</reference>